<name>A0AC35U7E4_9BILA</name>
<dbReference type="Proteomes" id="UP000095286">
    <property type="component" value="Unplaced"/>
</dbReference>
<reference evidence="2" key="1">
    <citation type="submission" date="2016-11" db="UniProtKB">
        <authorList>
            <consortium name="WormBaseParasite"/>
        </authorList>
    </citation>
    <scope>IDENTIFICATION</scope>
    <source>
        <strain evidence="2">KR3021</strain>
    </source>
</reference>
<sequence>MQCERQNSYLPFENQETYMKQCQDGTLPPTPCTNITHTHCIFSFYKQFENNDRVVYTERKCGVAEDDIGCTLYRSSNNGNKRAKKHLLTGGSRSNTQHHRRETNLFVHVCTLGCPGEKCPKTNSSCSTTLSKYVLLLTSFSFLYLSYV</sequence>
<organism evidence="1 2">
    <name type="scientific">Rhabditophanes sp. KR3021</name>
    <dbReference type="NCBI Taxonomy" id="114890"/>
    <lineage>
        <taxon>Eukaryota</taxon>
        <taxon>Metazoa</taxon>
        <taxon>Ecdysozoa</taxon>
        <taxon>Nematoda</taxon>
        <taxon>Chromadorea</taxon>
        <taxon>Rhabditida</taxon>
        <taxon>Tylenchina</taxon>
        <taxon>Panagrolaimomorpha</taxon>
        <taxon>Strongyloidoidea</taxon>
        <taxon>Alloionematidae</taxon>
        <taxon>Rhabditophanes</taxon>
    </lineage>
</organism>
<evidence type="ECO:0000313" key="2">
    <source>
        <dbReference type="WBParaSite" id="RSKR_0000850475.1"/>
    </source>
</evidence>
<accession>A0AC35U7E4</accession>
<dbReference type="WBParaSite" id="RSKR_0000850475.1">
    <property type="protein sequence ID" value="RSKR_0000850475.1"/>
    <property type="gene ID" value="RSKR_0000850475"/>
</dbReference>
<proteinExistence type="predicted"/>
<protein>
    <submittedName>
        <fullName evidence="2">Uncharacterized protein</fullName>
    </submittedName>
</protein>
<evidence type="ECO:0000313" key="1">
    <source>
        <dbReference type="Proteomes" id="UP000095286"/>
    </source>
</evidence>